<dbReference type="InterPro" id="IPR003593">
    <property type="entry name" value="AAA+_ATPase"/>
</dbReference>
<evidence type="ECO:0000256" key="5">
    <source>
        <dbReference type="ARBA" id="ARBA00022519"/>
    </source>
</evidence>
<evidence type="ECO:0000256" key="1">
    <source>
        <dbReference type="ARBA" id="ARBA00004417"/>
    </source>
</evidence>
<keyword evidence="7 10" id="KW-0067">ATP-binding</keyword>
<dbReference type="KEGG" id="mflg:ABS361_16175"/>
<dbReference type="GO" id="GO:0016887">
    <property type="term" value="F:ATP hydrolysis activity"/>
    <property type="evidence" value="ECO:0007669"/>
    <property type="project" value="InterPro"/>
</dbReference>
<dbReference type="GO" id="GO:1990060">
    <property type="term" value="C:maltose transport complex"/>
    <property type="evidence" value="ECO:0007669"/>
    <property type="project" value="TreeGrafter"/>
</dbReference>
<dbReference type="SMART" id="SM00382">
    <property type="entry name" value="AAA"/>
    <property type="match status" value="1"/>
</dbReference>
<dbReference type="InterPro" id="IPR040582">
    <property type="entry name" value="OB_MalK-like"/>
</dbReference>
<dbReference type="SUPFAM" id="SSF50331">
    <property type="entry name" value="MOP-like"/>
    <property type="match status" value="1"/>
</dbReference>
<dbReference type="PROSITE" id="PS00211">
    <property type="entry name" value="ABC_TRANSPORTER_1"/>
    <property type="match status" value="1"/>
</dbReference>
<name>A0AAU7X6B9_9HYPH</name>
<keyword evidence="8" id="KW-0472">Membrane</keyword>
<organism evidence="10">
    <name type="scientific">Methyloraptor flagellatus</name>
    <dbReference type="NCBI Taxonomy" id="3162530"/>
    <lineage>
        <taxon>Bacteria</taxon>
        <taxon>Pseudomonadati</taxon>
        <taxon>Pseudomonadota</taxon>
        <taxon>Alphaproteobacteria</taxon>
        <taxon>Hyphomicrobiales</taxon>
        <taxon>Ancalomicrobiaceae</taxon>
        <taxon>Methyloraptor</taxon>
    </lineage>
</organism>
<dbReference type="InterPro" id="IPR047641">
    <property type="entry name" value="ABC_transpr_MalK/UgpC-like"/>
</dbReference>
<evidence type="ECO:0000256" key="6">
    <source>
        <dbReference type="ARBA" id="ARBA00022741"/>
    </source>
</evidence>
<dbReference type="Gene3D" id="3.40.50.300">
    <property type="entry name" value="P-loop containing nucleotide triphosphate hydrolases"/>
    <property type="match status" value="1"/>
</dbReference>
<dbReference type="Pfam" id="PF17912">
    <property type="entry name" value="OB_MalK"/>
    <property type="match status" value="1"/>
</dbReference>
<keyword evidence="5" id="KW-0997">Cell inner membrane</keyword>
<dbReference type="PANTHER" id="PTHR43875:SF3">
    <property type="entry name" value="MALTOSE_MALTODEXTRIN IMPORT ATP-BINDING PROTEIN MALK"/>
    <property type="match status" value="1"/>
</dbReference>
<dbReference type="RefSeq" id="WP_407048704.1">
    <property type="nucleotide sequence ID" value="NZ_CP158568.1"/>
</dbReference>
<dbReference type="Gene3D" id="2.40.50.140">
    <property type="entry name" value="Nucleic acid-binding proteins"/>
    <property type="match status" value="1"/>
</dbReference>
<accession>A0AAU7X6B9</accession>
<comment type="similarity">
    <text evidence="2">Belongs to the ABC transporter superfamily.</text>
</comment>
<dbReference type="FunFam" id="3.40.50.300:FF:000042">
    <property type="entry name" value="Maltose/maltodextrin ABC transporter, ATP-binding protein"/>
    <property type="match status" value="1"/>
</dbReference>
<dbReference type="EMBL" id="CP158568">
    <property type="protein sequence ID" value="XBY43604.1"/>
    <property type="molecule type" value="Genomic_DNA"/>
</dbReference>
<dbReference type="GO" id="GO:0005524">
    <property type="term" value="F:ATP binding"/>
    <property type="evidence" value="ECO:0007669"/>
    <property type="project" value="UniProtKB-KW"/>
</dbReference>
<evidence type="ECO:0000256" key="7">
    <source>
        <dbReference type="ARBA" id="ARBA00022840"/>
    </source>
</evidence>
<evidence type="ECO:0000256" key="8">
    <source>
        <dbReference type="ARBA" id="ARBA00023136"/>
    </source>
</evidence>
<dbReference type="Gene3D" id="2.40.50.100">
    <property type="match status" value="1"/>
</dbReference>
<keyword evidence="3" id="KW-0813">Transport</keyword>
<protein>
    <submittedName>
        <fullName evidence="10">Sn-glycerol-3-phosphate ABC transporter ATP-binding protein UgpC</fullName>
    </submittedName>
</protein>
<dbReference type="GO" id="GO:0055052">
    <property type="term" value="C:ATP-binding cassette (ABC) transporter complex, substrate-binding subunit-containing"/>
    <property type="evidence" value="ECO:0007669"/>
    <property type="project" value="TreeGrafter"/>
</dbReference>
<comment type="subcellular location">
    <subcellularLocation>
        <location evidence="1">Cell inner membrane</location>
        <topology evidence="1">Peripheral membrane protein</topology>
    </subcellularLocation>
</comment>
<sequence>MAGLDIAKLNKSYGSAEILKDIDLSIADGEFVVLVGPSGCGKSTLLRMIAGLETISSGALTIGGRRVNDLPPAKRGIAMVFQSYALYPHMDVYGNMAFGLKFAGTPKAEIEARVAEAARILQLKPLLKRRPRDLSGGQRQRVAIGRAIVRHPEVFLFDEPLSNLDAALRVATRIEIAKLHKLLKATIVYVTHDQVEAMTLADKIVVMNKGRIEQVGKPLDLYYKPANLFVAGFIGSPAMNILPGTVAGIDAGGVMIDIGRGAGAGASLRLAAAPGVAVGDAVSVGIRPEHLKLGSAPQTESAIRLDGTLDLIERLGETGYAYVRLASGATAVAEIKGDIGVEAGAQVVLTASASDAHLFDAQGRALRA</sequence>
<dbReference type="InterPro" id="IPR003439">
    <property type="entry name" value="ABC_transporter-like_ATP-bd"/>
</dbReference>
<gene>
    <name evidence="10" type="primary">ugpC</name>
    <name evidence="10" type="ORF">ABS361_16175</name>
</gene>
<dbReference type="InterPro" id="IPR027417">
    <property type="entry name" value="P-loop_NTPase"/>
</dbReference>
<dbReference type="InterPro" id="IPR008995">
    <property type="entry name" value="Mo/tungstate-bd_C_term_dom"/>
</dbReference>
<evidence type="ECO:0000256" key="2">
    <source>
        <dbReference type="ARBA" id="ARBA00005417"/>
    </source>
</evidence>
<dbReference type="CDD" id="cd03301">
    <property type="entry name" value="ABC_MalK_N"/>
    <property type="match status" value="1"/>
</dbReference>
<evidence type="ECO:0000259" key="9">
    <source>
        <dbReference type="PROSITE" id="PS50893"/>
    </source>
</evidence>
<evidence type="ECO:0000256" key="3">
    <source>
        <dbReference type="ARBA" id="ARBA00022448"/>
    </source>
</evidence>
<reference evidence="10" key="1">
    <citation type="submission" date="2024-06" db="EMBL/GenBank/DDBJ databases">
        <title>Methylostella associata gen. nov., sp. nov., a novel Ancalomicrobiaceae-affiliated facultatively methylotrophic bacteria that feed on methanotrophs of the genus Methylococcus.</title>
        <authorList>
            <person name="Saltykova V."/>
            <person name="Danilova O.V."/>
            <person name="Oshkin I.Y."/>
            <person name="Belova S.E."/>
            <person name="Pimenov N.V."/>
            <person name="Dedysh S.N."/>
        </authorList>
    </citation>
    <scope>NUCLEOTIDE SEQUENCE</scope>
    <source>
        <strain evidence="10">S20</strain>
    </source>
</reference>
<dbReference type="Pfam" id="PF00005">
    <property type="entry name" value="ABC_tran"/>
    <property type="match status" value="1"/>
</dbReference>
<keyword evidence="6" id="KW-0547">Nucleotide-binding</keyword>
<dbReference type="PROSITE" id="PS50893">
    <property type="entry name" value="ABC_TRANSPORTER_2"/>
    <property type="match status" value="1"/>
</dbReference>
<evidence type="ECO:0000256" key="4">
    <source>
        <dbReference type="ARBA" id="ARBA00022475"/>
    </source>
</evidence>
<dbReference type="AlphaFoldDB" id="A0AAU7X6B9"/>
<keyword evidence="4" id="KW-1003">Cell membrane</keyword>
<dbReference type="InterPro" id="IPR015855">
    <property type="entry name" value="ABC_transpr_MalK-like"/>
</dbReference>
<dbReference type="InterPro" id="IPR012340">
    <property type="entry name" value="NA-bd_OB-fold"/>
</dbReference>
<dbReference type="InterPro" id="IPR017871">
    <property type="entry name" value="ABC_transporter-like_CS"/>
</dbReference>
<proteinExistence type="inferred from homology"/>
<dbReference type="NCBIfam" id="NF008653">
    <property type="entry name" value="PRK11650.1"/>
    <property type="match status" value="1"/>
</dbReference>
<dbReference type="GO" id="GO:0015423">
    <property type="term" value="F:ABC-type maltose transporter activity"/>
    <property type="evidence" value="ECO:0007669"/>
    <property type="project" value="TreeGrafter"/>
</dbReference>
<dbReference type="PANTHER" id="PTHR43875">
    <property type="entry name" value="MALTODEXTRIN IMPORT ATP-BINDING PROTEIN MSMX"/>
    <property type="match status" value="1"/>
</dbReference>
<dbReference type="SUPFAM" id="SSF52540">
    <property type="entry name" value="P-loop containing nucleoside triphosphate hydrolases"/>
    <property type="match status" value="1"/>
</dbReference>
<evidence type="ECO:0000313" key="10">
    <source>
        <dbReference type="EMBL" id="XBY43604.1"/>
    </source>
</evidence>
<feature type="domain" description="ABC transporter" evidence="9">
    <location>
        <begin position="4"/>
        <end position="234"/>
    </location>
</feature>